<dbReference type="AlphaFoldDB" id="E3H790"/>
<dbReference type="Pfam" id="PF08901">
    <property type="entry name" value="DUF1847"/>
    <property type="match status" value="1"/>
</dbReference>
<gene>
    <name evidence="1" type="ordered locus">Ilyop_0785</name>
</gene>
<protein>
    <recommendedName>
        <fullName evidence="3">Metal-binding protein</fullName>
    </recommendedName>
</protein>
<name>E3H790_ILYPC</name>
<dbReference type="STRING" id="572544.Ilyop_0785"/>
<keyword evidence="2" id="KW-1185">Reference proteome</keyword>
<dbReference type="eggNOG" id="COG4887">
    <property type="taxonomic scope" value="Bacteria"/>
</dbReference>
<evidence type="ECO:0008006" key="3">
    <source>
        <dbReference type="Google" id="ProtNLM"/>
    </source>
</evidence>
<proteinExistence type="predicted"/>
<dbReference type="HOGENOM" id="CLU_091350_0_0_0"/>
<dbReference type="EMBL" id="CP002281">
    <property type="protein sequence ID" value="ADO82571.1"/>
    <property type="molecule type" value="Genomic_DNA"/>
</dbReference>
<organism evidence="1 2">
    <name type="scientific">Ilyobacter polytropus (strain ATCC 51220 / DSM 2926 / LMG 16218 / CuHBu1)</name>
    <dbReference type="NCBI Taxonomy" id="572544"/>
    <lineage>
        <taxon>Bacteria</taxon>
        <taxon>Fusobacteriati</taxon>
        <taxon>Fusobacteriota</taxon>
        <taxon>Fusobacteriia</taxon>
        <taxon>Fusobacteriales</taxon>
        <taxon>Fusobacteriaceae</taxon>
        <taxon>Ilyobacter</taxon>
    </lineage>
</organism>
<accession>E3H790</accession>
<dbReference type="InterPro" id="IPR014997">
    <property type="entry name" value="DUF1847"/>
</dbReference>
<evidence type="ECO:0000313" key="1">
    <source>
        <dbReference type="EMBL" id="ADO82571.1"/>
    </source>
</evidence>
<dbReference type="KEGG" id="ipo:Ilyop_0785"/>
<evidence type="ECO:0000313" key="2">
    <source>
        <dbReference type="Proteomes" id="UP000006875"/>
    </source>
</evidence>
<dbReference type="Proteomes" id="UP000006875">
    <property type="component" value="Chromosome"/>
</dbReference>
<dbReference type="OrthoDB" id="9795204at2"/>
<sequence>MYTCGICKVHACRTGDREKMPKNCPCLEKDQDVIDKSKELYKNEENAKIAYQSALIESWGYCQKTRIEETMEFAKRCGYKSIGVAFCVGLHREMRLLHNILTANGFDVNSVVCKSGSIPKEELNIKEEQKVRPCTYEPMCNPIGQALYLNKAKTDFNILLGLCVGHDSLVIKHLDAPVTVLAAKDRVLGHNPLAAIYLSEGYYGKKLYPEK</sequence>
<dbReference type="RefSeq" id="WP_013387241.1">
    <property type="nucleotide sequence ID" value="NC_014632.1"/>
</dbReference>
<reference evidence="1 2" key="1">
    <citation type="journal article" date="2010" name="Stand. Genomic Sci.">
        <title>Complete genome sequence of Ilyobacter polytropus type strain (CuHbu1).</title>
        <authorList>
            <person name="Sikorski J."/>
            <person name="Chertkov O."/>
            <person name="Lapidus A."/>
            <person name="Nolan M."/>
            <person name="Lucas S."/>
            <person name="Del Rio T.G."/>
            <person name="Tice H."/>
            <person name="Cheng J.F."/>
            <person name="Tapia R."/>
            <person name="Han C."/>
            <person name="Goodwin L."/>
            <person name="Pitluck S."/>
            <person name="Liolios K."/>
            <person name="Ivanova N."/>
            <person name="Mavromatis K."/>
            <person name="Mikhailova N."/>
            <person name="Pati A."/>
            <person name="Chen A."/>
            <person name="Palaniappan K."/>
            <person name="Land M."/>
            <person name="Hauser L."/>
            <person name="Chang Y.J."/>
            <person name="Jeffries C.D."/>
            <person name="Brambilla E."/>
            <person name="Yasawong M."/>
            <person name="Rohde M."/>
            <person name="Pukall R."/>
            <person name="Spring S."/>
            <person name="Goker M."/>
            <person name="Woyke T."/>
            <person name="Bristow J."/>
            <person name="Eisen J.A."/>
            <person name="Markowitz V."/>
            <person name="Hugenholtz P."/>
            <person name="Kyrpides N.C."/>
            <person name="Klenk H.P."/>
        </authorList>
    </citation>
    <scope>NUCLEOTIDE SEQUENCE [LARGE SCALE GENOMIC DNA]</scope>
    <source>
        <strain evidence="2">ATCC 51220 / DSM 2926 / LMG 16218 / CuHBu1</strain>
    </source>
</reference>